<dbReference type="Gene3D" id="2.130.10.10">
    <property type="entry name" value="YVTN repeat-like/Quinoprotein amine dehydrogenase"/>
    <property type="match status" value="1"/>
</dbReference>
<protein>
    <submittedName>
        <fullName evidence="2">PQQ-binding-like beta-propeller repeat protein</fullName>
    </submittedName>
</protein>
<proteinExistence type="predicted"/>
<evidence type="ECO:0000313" key="3">
    <source>
        <dbReference type="Proteomes" id="UP001059295"/>
    </source>
</evidence>
<reference evidence="2" key="1">
    <citation type="journal article" date="2022" name="Cell">
        <title>Design, construction, and in vivo augmentation of a complex gut microbiome.</title>
        <authorList>
            <person name="Cheng A.G."/>
            <person name="Ho P.Y."/>
            <person name="Aranda-Diaz A."/>
            <person name="Jain S."/>
            <person name="Yu F.B."/>
            <person name="Meng X."/>
            <person name="Wang M."/>
            <person name="Iakiviak M."/>
            <person name="Nagashima K."/>
            <person name="Zhao A."/>
            <person name="Murugkar P."/>
            <person name="Patil A."/>
            <person name="Atabakhsh K."/>
            <person name="Weakley A."/>
            <person name="Yan J."/>
            <person name="Brumbaugh A.R."/>
            <person name="Higginbottom S."/>
            <person name="Dimas A."/>
            <person name="Shiver A.L."/>
            <person name="Deutschbauer A."/>
            <person name="Neff N."/>
            <person name="Sonnenburg J.L."/>
            <person name="Huang K.C."/>
            <person name="Fischbach M.A."/>
        </authorList>
    </citation>
    <scope>NUCLEOTIDE SEQUENCE</scope>
    <source>
        <strain evidence="2">AP11</strain>
    </source>
</reference>
<dbReference type="GeneID" id="82891963"/>
<feature type="signal peptide" evidence="1">
    <location>
        <begin position="1"/>
        <end position="17"/>
    </location>
</feature>
<keyword evidence="1" id="KW-0732">Signal</keyword>
<dbReference type="Proteomes" id="UP001059295">
    <property type="component" value="Chromosome"/>
</dbReference>
<keyword evidence="3" id="KW-1185">Reference proteome</keyword>
<evidence type="ECO:0000256" key="1">
    <source>
        <dbReference type="SAM" id="SignalP"/>
    </source>
</evidence>
<dbReference type="InterPro" id="IPR011047">
    <property type="entry name" value="Quinoprotein_ADH-like_sf"/>
</dbReference>
<feature type="chain" id="PRO_5046211143" evidence="1">
    <location>
        <begin position="18"/>
        <end position="521"/>
    </location>
</feature>
<dbReference type="RefSeq" id="WP_019245809.1">
    <property type="nucleotide sequence ID" value="NZ_CAPH01000009.1"/>
</dbReference>
<accession>A0ABY5UY44</accession>
<evidence type="ECO:0000313" key="2">
    <source>
        <dbReference type="EMBL" id="UWN56871.1"/>
    </source>
</evidence>
<dbReference type="InterPro" id="IPR015943">
    <property type="entry name" value="WD40/YVTN_repeat-like_dom_sf"/>
</dbReference>
<organism evidence="2 3">
    <name type="scientific">Alistipes ihumii AP11</name>
    <dbReference type="NCBI Taxonomy" id="1211813"/>
    <lineage>
        <taxon>Bacteria</taxon>
        <taxon>Pseudomonadati</taxon>
        <taxon>Bacteroidota</taxon>
        <taxon>Bacteroidia</taxon>
        <taxon>Bacteroidales</taxon>
        <taxon>Rikenellaceae</taxon>
        <taxon>Alistipes</taxon>
    </lineage>
</organism>
<sequence>MKRLLLLLPLLCTAVAARDPSALGMRVDTIVAGRDTVTGERLSAVRYGFTSRYAVSGFDARPEGDWAICQLSKLAPMCKYIQSFGKLIGWDMRTGEVRWAQDVRYPGGGAYQNSVRLCGDVLVQSDGLRNRCFDATSGELLSENRYGLYYLSDAGIALGYDKVRPQQLKGIDLRTGEELWTRELKFHGDRWNQVIAGDSAVLISAAGLHWVGLYSGQGWDRPLRTFRNSLSDTKHPLTSNVILSGSMLSEPVLYQASCDSMFAFDLRGNVLWATPLPDGKSGISRIYETDTTIVLVNKGVAGSAYGPVPYGLAYMAIFAKQDGRMTFFKGIGETKEDAVYFSIPWSDDRLLLAGKKRIALYAKNGELLAENTLATVSEGEIHSIFSDECDWFAPESGGFRPVVDREDEWAIRTDDGWLAVLDDSLRIRRQYVTDALIFCFARVGDLSVLYDKELTRLVGSDGKVRAEMKVGVPVSLHAPVLYCIMDQNSLVKVDLSPSLGRDWNDPDPFEKAFVADNRWNH</sequence>
<dbReference type="SUPFAM" id="SSF50998">
    <property type="entry name" value="Quinoprotein alcohol dehydrogenase-like"/>
    <property type="match status" value="1"/>
</dbReference>
<dbReference type="EMBL" id="CP102294">
    <property type="protein sequence ID" value="UWN56871.1"/>
    <property type="molecule type" value="Genomic_DNA"/>
</dbReference>
<gene>
    <name evidence="2" type="ORF">NQ491_09475</name>
</gene>
<name>A0ABY5UY44_9BACT</name>